<dbReference type="InterPro" id="IPR036291">
    <property type="entry name" value="NAD(P)-bd_dom_sf"/>
</dbReference>
<evidence type="ECO:0000256" key="1">
    <source>
        <dbReference type="ARBA" id="ARBA00006484"/>
    </source>
</evidence>
<dbReference type="SUPFAM" id="SSF51735">
    <property type="entry name" value="NAD(P)-binding Rossmann-fold domains"/>
    <property type="match status" value="1"/>
</dbReference>
<keyword evidence="2" id="KW-0560">Oxidoreductase</keyword>
<comment type="similarity">
    <text evidence="1">Belongs to the short-chain dehydrogenases/reductases (SDR) family.</text>
</comment>
<dbReference type="PANTHER" id="PTHR42901">
    <property type="entry name" value="ALCOHOL DEHYDROGENASE"/>
    <property type="match status" value="1"/>
</dbReference>
<evidence type="ECO:0000313" key="3">
    <source>
        <dbReference type="EMBL" id="CAA6824192.1"/>
    </source>
</evidence>
<dbReference type="GO" id="GO:0016491">
    <property type="term" value="F:oxidoreductase activity"/>
    <property type="evidence" value="ECO:0007669"/>
    <property type="project" value="UniProtKB-KW"/>
</dbReference>
<dbReference type="PANTHER" id="PTHR42901:SF1">
    <property type="entry name" value="ALCOHOL DEHYDROGENASE"/>
    <property type="match status" value="1"/>
</dbReference>
<reference evidence="3" key="1">
    <citation type="submission" date="2020-01" db="EMBL/GenBank/DDBJ databases">
        <authorList>
            <person name="Meier V. D."/>
            <person name="Meier V D."/>
        </authorList>
    </citation>
    <scope>NUCLEOTIDE SEQUENCE</scope>
    <source>
        <strain evidence="3">HLG_WM_MAG_09</strain>
    </source>
</reference>
<dbReference type="PRINTS" id="PR00081">
    <property type="entry name" value="GDHRDH"/>
</dbReference>
<gene>
    <name evidence="3" type="ORF">HELGO_WM42973</name>
</gene>
<sequence>MAQDLLNYVPIEGLFKDRVILVTGAAMGIGRAAALAYARFGAVLVLLDKQVPLLEQLYDDIVTAGGAEPAIYPLDLQGATNDDYEALAENVREQMGRLDGVLLNGAWLAAFMPIKQHDVDLWSKMITTNLHANFLLVKACIPLLEEADDAAILFSSDTTDKAYYGAFGVAKGAMNAFCDILAQEHDHERGFIRVNRINSGPLRTSTRVLNFPGEHPDSLAGPDAVVGPYLYFMGPDAEKRTGEALDLGRLPPDASWPGDVVSAE</sequence>
<dbReference type="InterPro" id="IPR002347">
    <property type="entry name" value="SDR_fam"/>
</dbReference>
<dbReference type="Pfam" id="PF00106">
    <property type="entry name" value="adh_short"/>
    <property type="match status" value="1"/>
</dbReference>
<protein>
    <submittedName>
        <fullName evidence="3">NAD(P)-dependent dehydrogenase, short-chain alcohol dehydrogenase family</fullName>
    </submittedName>
</protein>
<organism evidence="3">
    <name type="scientific">uncultured Thiotrichaceae bacterium</name>
    <dbReference type="NCBI Taxonomy" id="298394"/>
    <lineage>
        <taxon>Bacteria</taxon>
        <taxon>Pseudomonadati</taxon>
        <taxon>Pseudomonadota</taxon>
        <taxon>Gammaproteobacteria</taxon>
        <taxon>Thiotrichales</taxon>
        <taxon>Thiotrichaceae</taxon>
        <taxon>environmental samples</taxon>
    </lineage>
</organism>
<dbReference type="AlphaFoldDB" id="A0A6S6TTY1"/>
<dbReference type="Gene3D" id="3.40.50.720">
    <property type="entry name" value="NAD(P)-binding Rossmann-like Domain"/>
    <property type="match status" value="1"/>
</dbReference>
<name>A0A6S6TTY1_9GAMM</name>
<accession>A0A6S6TTY1</accession>
<proteinExistence type="inferred from homology"/>
<dbReference type="EMBL" id="CACVAT010000386">
    <property type="protein sequence ID" value="CAA6824192.1"/>
    <property type="molecule type" value="Genomic_DNA"/>
</dbReference>
<evidence type="ECO:0000256" key="2">
    <source>
        <dbReference type="ARBA" id="ARBA00023002"/>
    </source>
</evidence>